<keyword evidence="1" id="KW-0812">Transmembrane</keyword>
<dbReference type="RefSeq" id="WP_110073388.1">
    <property type="nucleotide sequence ID" value="NZ_CM009896.1"/>
</dbReference>
<keyword evidence="1" id="KW-0472">Membrane</keyword>
<gene>
    <name evidence="2" type="ORF">CPT75_13965</name>
</gene>
<name>A0A317G3Q3_BUTFI</name>
<keyword evidence="1" id="KW-1133">Transmembrane helix</keyword>
<dbReference type="EMBL" id="NXNG01000001">
    <property type="protein sequence ID" value="PWT28137.1"/>
    <property type="molecule type" value="Genomic_DNA"/>
</dbReference>
<dbReference type="AlphaFoldDB" id="A0A317G3Q3"/>
<evidence type="ECO:0000313" key="2">
    <source>
        <dbReference type="EMBL" id="PWT28137.1"/>
    </source>
</evidence>
<organism evidence="2 3">
    <name type="scientific">Butyrivibrio fibrisolvens</name>
    <dbReference type="NCBI Taxonomy" id="831"/>
    <lineage>
        <taxon>Bacteria</taxon>
        <taxon>Bacillati</taxon>
        <taxon>Bacillota</taxon>
        <taxon>Clostridia</taxon>
        <taxon>Lachnospirales</taxon>
        <taxon>Lachnospiraceae</taxon>
        <taxon>Butyrivibrio</taxon>
    </lineage>
</organism>
<dbReference type="Proteomes" id="UP000245488">
    <property type="component" value="Chromosome"/>
</dbReference>
<protein>
    <recommendedName>
        <fullName evidence="4">PH domain-containing protein</fullName>
    </recommendedName>
</protein>
<evidence type="ECO:0008006" key="4">
    <source>
        <dbReference type="Google" id="ProtNLM"/>
    </source>
</evidence>
<accession>A0A317G3Q3</accession>
<feature type="transmembrane region" description="Helical" evidence="1">
    <location>
        <begin position="26"/>
        <end position="48"/>
    </location>
</feature>
<sequence>MNNKQIYQENMSPSQSSGRNRESRKAIIVSYCDVSTITTALIGLVFIIMGLNLCENDSLFMDSQSLNTPVLVGILLVVSSVLIMINRRVKIIGNRIIYTSMFRISHTFSLYDIEKVEIASYHKSPGEKIIITLDDCSFWITVDGCCRGYDELKKFFYHRGMLTVSGIIARPFDYDYESGIDYEDYEDEYVSGIDLEDEWDKLLR</sequence>
<reference evidence="2 3" key="1">
    <citation type="submission" date="2017-09" db="EMBL/GenBank/DDBJ databases">
        <title>High-quality draft genome sequence of Butyrivibrio fibrisolvens INBov1, isolated from cow rumen.</title>
        <authorList>
            <person name="Rodriguez Hernaez J."/>
            <person name="Rivarola M."/>
            <person name="Paniego N."/>
            <person name="Cravero S."/>
            <person name="Ceron Cucchi M."/>
            <person name="Martinez M.C."/>
        </authorList>
    </citation>
    <scope>NUCLEOTIDE SEQUENCE [LARGE SCALE GENOMIC DNA]</scope>
    <source>
        <strain evidence="2 3">INBov1</strain>
    </source>
</reference>
<keyword evidence="3" id="KW-1185">Reference proteome</keyword>
<evidence type="ECO:0000256" key="1">
    <source>
        <dbReference type="SAM" id="Phobius"/>
    </source>
</evidence>
<proteinExistence type="predicted"/>
<feature type="transmembrane region" description="Helical" evidence="1">
    <location>
        <begin position="68"/>
        <end position="85"/>
    </location>
</feature>
<comment type="caution">
    <text evidence="2">The sequence shown here is derived from an EMBL/GenBank/DDBJ whole genome shotgun (WGS) entry which is preliminary data.</text>
</comment>
<evidence type="ECO:0000313" key="3">
    <source>
        <dbReference type="Proteomes" id="UP000245488"/>
    </source>
</evidence>